<dbReference type="InterPro" id="IPR003960">
    <property type="entry name" value="ATPase_AAA_CS"/>
</dbReference>
<keyword evidence="8" id="KW-1185">Reference proteome</keyword>
<dbReference type="Gene3D" id="2.40.40.20">
    <property type="match status" value="1"/>
</dbReference>
<feature type="domain" description="AAA+ ATPase" evidence="4">
    <location>
        <begin position="272"/>
        <end position="408"/>
    </location>
</feature>
<dbReference type="GO" id="GO:0005524">
    <property type="term" value="F:ATP binding"/>
    <property type="evidence" value="ECO:0007669"/>
    <property type="project" value="UniProtKB-KW"/>
</dbReference>
<name>A0A0A1UA45_ENTIV</name>
<evidence type="ECO:0000313" key="7">
    <source>
        <dbReference type="EMBL" id="ELP89014.1"/>
    </source>
</evidence>
<dbReference type="GO" id="GO:0051228">
    <property type="term" value="P:mitotic spindle disassembly"/>
    <property type="evidence" value="ECO:0007669"/>
    <property type="project" value="TreeGrafter"/>
</dbReference>
<feature type="non-terminal residue" evidence="7">
    <location>
        <position position="1"/>
    </location>
</feature>
<dbReference type="KEGG" id="eiv:EIN_493230"/>
<dbReference type="InterPro" id="IPR050168">
    <property type="entry name" value="AAA_ATPase_domain"/>
</dbReference>
<proteinExistence type="inferred from homology"/>
<dbReference type="PROSITE" id="PS00674">
    <property type="entry name" value="AAA"/>
    <property type="match status" value="1"/>
</dbReference>
<keyword evidence="2 3" id="KW-0067">ATP-binding</keyword>
<dbReference type="GO" id="GO:0005634">
    <property type="term" value="C:nucleus"/>
    <property type="evidence" value="ECO:0007669"/>
    <property type="project" value="TreeGrafter"/>
</dbReference>
<dbReference type="Pfam" id="PF17862">
    <property type="entry name" value="AAA_lid_3"/>
    <property type="match status" value="1"/>
</dbReference>
<dbReference type="RefSeq" id="XP_004255785.1">
    <property type="nucleotide sequence ID" value="XM_004255737.1"/>
</dbReference>
<dbReference type="InterPro" id="IPR004201">
    <property type="entry name" value="Cdc48_dom2"/>
</dbReference>
<evidence type="ECO:0000256" key="1">
    <source>
        <dbReference type="ARBA" id="ARBA00022741"/>
    </source>
</evidence>
<dbReference type="Gene3D" id="3.40.50.300">
    <property type="entry name" value="P-loop containing nucleotide triphosphate hydrolases"/>
    <property type="match status" value="2"/>
</dbReference>
<dbReference type="FunFam" id="3.10.330.10:FF:000001">
    <property type="entry name" value="Cell division control 48"/>
    <property type="match status" value="1"/>
</dbReference>
<dbReference type="EMBL" id="KB206684">
    <property type="protein sequence ID" value="ELP89014.1"/>
    <property type="molecule type" value="Genomic_DNA"/>
</dbReference>
<dbReference type="PANTHER" id="PTHR23077">
    <property type="entry name" value="AAA-FAMILY ATPASE"/>
    <property type="match status" value="1"/>
</dbReference>
<dbReference type="FunFam" id="3.40.50.300:FF:000012">
    <property type="entry name" value="Transitional endoplasmic reticulum ATPase"/>
    <property type="match status" value="1"/>
</dbReference>
<dbReference type="InterPro" id="IPR041569">
    <property type="entry name" value="AAA_lid_3"/>
</dbReference>
<dbReference type="Pfam" id="PF02359">
    <property type="entry name" value="CDC48_N"/>
    <property type="match status" value="1"/>
</dbReference>
<dbReference type="InterPro" id="IPR027417">
    <property type="entry name" value="P-loop_NTPase"/>
</dbReference>
<dbReference type="VEuPathDB" id="AmoebaDB:EIN_493230"/>
<dbReference type="GO" id="GO:0034098">
    <property type="term" value="C:VCP-NPL4-UFD1 AAA ATPase complex"/>
    <property type="evidence" value="ECO:0007669"/>
    <property type="project" value="TreeGrafter"/>
</dbReference>
<reference evidence="7 8" key="1">
    <citation type="submission" date="2012-10" db="EMBL/GenBank/DDBJ databases">
        <authorList>
            <person name="Zafar N."/>
            <person name="Inman J."/>
            <person name="Hall N."/>
            <person name="Lorenzi H."/>
            <person name="Caler E."/>
        </authorList>
    </citation>
    <scope>NUCLEOTIDE SEQUENCE [LARGE SCALE GENOMIC DNA]</scope>
    <source>
        <strain evidence="7 8">IP1</strain>
    </source>
</reference>
<evidence type="ECO:0000259" key="5">
    <source>
        <dbReference type="SMART" id="SM01072"/>
    </source>
</evidence>
<dbReference type="OMA" id="WINPPDF"/>
<dbReference type="InterPro" id="IPR003338">
    <property type="entry name" value="CDC4_N-term_subdom"/>
</dbReference>
<protein>
    <submittedName>
        <fullName evidence="7">Transitional endoplasmic reticulum atpase, putative</fullName>
    </submittedName>
</protein>
<keyword evidence="1 3" id="KW-0547">Nucleotide-binding</keyword>
<dbReference type="AlphaFoldDB" id="A0A0A1UA45"/>
<evidence type="ECO:0000259" key="6">
    <source>
        <dbReference type="SMART" id="SM01073"/>
    </source>
</evidence>
<evidence type="ECO:0000259" key="4">
    <source>
        <dbReference type="SMART" id="SM00382"/>
    </source>
</evidence>
<dbReference type="Pfam" id="PF00004">
    <property type="entry name" value="AAA"/>
    <property type="match status" value="2"/>
</dbReference>
<feature type="non-terminal residue" evidence="7">
    <location>
        <position position="612"/>
    </location>
</feature>
<dbReference type="SMART" id="SM00382">
    <property type="entry name" value="AAA"/>
    <property type="match status" value="1"/>
</dbReference>
<dbReference type="SMART" id="SM01072">
    <property type="entry name" value="CDC48_2"/>
    <property type="match status" value="1"/>
</dbReference>
<dbReference type="Gene3D" id="3.10.330.10">
    <property type="match status" value="1"/>
</dbReference>
<feature type="domain" description="CDC48 N-terminal subdomain" evidence="6">
    <location>
        <begin position="57"/>
        <end position="143"/>
    </location>
</feature>
<dbReference type="GO" id="GO:0030970">
    <property type="term" value="P:retrograde protein transport, ER to cytosol"/>
    <property type="evidence" value="ECO:0007669"/>
    <property type="project" value="TreeGrafter"/>
</dbReference>
<sequence>MGDHKPQEEFKNIRKKWLSNNRLFYSLVYSLIFTNKEMTRRPKKEASMFDAKDSPNRLVCDDIPADKLPNSLCTIYISTNKSVELEIFRGETVLLKGKRRKETVCLVEVLDEYDDHRMMTSRVTRKNLHVKLGDIITIHKAEDIPNAQAIHVLPYGDTIEGLTGSLFEPYLKPYFNNGYLPVTQGDCIQCHGGMRTVEFKVVEVTPGPYCLVTEETQIHCEGDPLEREDDEGVNDIGYDDIGGCRKQLNQIREMVELPLRHPQLFKNIGIKPPRGVLMYGPPGCGKTMIARAIANETGAFFFLINGPEIMSKMAGDSESNLRRAFAEAEKNAPAIIFIDEIDSIAPKRDKTGGEVERRVVSQLLTLMDGLKSRAQVVVIAATNRPNTIDTALRRFGRFDREIDLGIPDEEGRLEILNIHTKKMKMSEDVDLKQLASETHGMVGADIAQLCTEAAMMCVREKIDQIDWDDDTLDAGLVNSLQVTMAHFRAAQQKSNPASLRDVVVEIPNVKWEDIGGLEQTKQELKEIVQWPVQHPELFAEYGQPPSRGVLFYGPPGCGKTMMAKAVANECQSNFVSIKGPELLTMWFGESEANVRNIFDKARGAAPCVLFFD</sequence>
<dbReference type="InterPro" id="IPR003959">
    <property type="entry name" value="ATPase_AAA_core"/>
</dbReference>
<accession>A0A0A1UA45</accession>
<dbReference type="Gene3D" id="1.10.8.60">
    <property type="match status" value="1"/>
</dbReference>
<dbReference type="SUPFAM" id="SSF54585">
    <property type="entry name" value="Cdc48 domain 2-like"/>
    <property type="match status" value="1"/>
</dbReference>
<dbReference type="GO" id="GO:0016887">
    <property type="term" value="F:ATP hydrolysis activity"/>
    <property type="evidence" value="ECO:0007669"/>
    <property type="project" value="InterPro"/>
</dbReference>
<feature type="domain" description="CDC48" evidence="5">
    <location>
        <begin position="161"/>
        <end position="227"/>
    </location>
</feature>
<dbReference type="GO" id="GO:0097352">
    <property type="term" value="P:autophagosome maturation"/>
    <property type="evidence" value="ECO:0007669"/>
    <property type="project" value="TreeGrafter"/>
</dbReference>
<evidence type="ECO:0000313" key="8">
    <source>
        <dbReference type="Proteomes" id="UP000014680"/>
    </source>
</evidence>
<evidence type="ECO:0000256" key="3">
    <source>
        <dbReference type="RuleBase" id="RU003651"/>
    </source>
</evidence>
<dbReference type="InterPro" id="IPR003593">
    <property type="entry name" value="AAA+_ATPase"/>
</dbReference>
<dbReference type="SUPFAM" id="SSF50692">
    <property type="entry name" value="ADC-like"/>
    <property type="match status" value="1"/>
</dbReference>
<dbReference type="CDD" id="cd19519">
    <property type="entry name" value="RecA-like_CDC48_r1-like"/>
    <property type="match status" value="1"/>
</dbReference>
<dbReference type="GeneID" id="14887922"/>
<evidence type="ECO:0000256" key="2">
    <source>
        <dbReference type="ARBA" id="ARBA00022840"/>
    </source>
</evidence>
<dbReference type="OrthoDB" id="27435at2759"/>
<dbReference type="GO" id="GO:0031593">
    <property type="term" value="F:polyubiquitin modification-dependent protein binding"/>
    <property type="evidence" value="ECO:0007669"/>
    <property type="project" value="TreeGrafter"/>
</dbReference>
<dbReference type="GO" id="GO:0005829">
    <property type="term" value="C:cytosol"/>
    <property type="evidence" value="ECO:0007669"/>
    <property type="project" value="TreeGrafter"/>
</dbReference>
<organism evidence="7 8">
    <name type="scientific">Entamoeba invadens IP1</name>
    <dbReference type="NCBI Taxonomy" id="370355"/>
    <lineage>
        <taxon>Eukaryota</taxon>
        <taxon>Amoebozoa</taxon>
        <taxon>Evosea</taxon>
        <taxon>Archamoebae</taxon>
        <taxon>Mastigamoebida</taxon>
        <taxon>Entamoebidae</taxon>
        <taxon>Entamoeba</taxon>
    </lineage>
</organism>
<gene>
    <name evidence="7" type="ORF">EIN_493230</name>
</gene>
<dbReference type="PANTHER" id="PTHR23077:SF171">
    <property type="entry name" value="NUCLEAR VALOSIN-CONTAINING PROTEIN-LIKE"/>
    <property type="match status" value="1"/>
</dbReference>
<dbReference type="InterPro" id="IPR029067">
    <property type="entry name" value="CDC48_domain_2-like_sf"/>
</dbReference>
<comment type="similarity">
    <text evidence="3">Belongs to the AAA ATPase family.</text>
</comment>
<dbReference type="FunFam" id="2.40.40.20:FF:000003">
    <property type="entry name" value="Transitional endoplasmic reticulum ATPase"/>
    <property type="match status" value="1"/>
</dbReference>
<dbReference type="SMART" id="SM01073">
    <property type="entry name" value="CDC48_N"/>
    <property type="match status" value="1"/>
</dbReference>
<dbReference type="InterPro" id="IPR009010">
    <property type="entry name" value="Asp_de-COase-like_dom_sf"/>
</dbReference>
<dbReference type="FunFam" id="3.40.50.300:FF:002861">
    <property type="entry name" value="Cell division control protein 48 homolog E"/>
    <property type="match status" value="1"/>
</dbReference>
<dbReference type="Proteomes" id="UP000014680">
    <property type="component" value="Unassembled WGS sequence"/>
</dbReference>
<dbReference type="SUPFAM" id="SSF52540">
    <property type="entry name" value="P-loop containing nucleoside triphosphate hydrolases"/>
    <property type="match status" value="2"/>
</dbReference>
<dbReference type="Pfam" id="PF02933">
    <property type="entry name" value="CDC48_2"/>
    <property type="match status" value="1"/>
</dbReference>
<dbReference type="FunFam" id="1.10.8.60:FF:000079">
    <property type="entry name" value="Cell division cycle protein 48 homologue"/>
    <property type="match status" value="1"/>
</dbReference>